<protein>
    <recommendedName>
        <fullName evidence="2">XRE family transcriptional regulator</fullName>
    </recommendedName>
</protein>
<gene>
    <name evidence="1" type="ORF">LCGC14_0282530</name>
</gene>
<organism evidence="1">
    <name type="scientific">marine sediment metagenome</name>
    <dbReference type="NCBI Taxonomy" id="412755"/>
    <lineage>
        <taxon>unclassified sequences</taxon>
        <taxon>metagenomes</taxon>
        <taxon>ecological metagenomes</taxon>
    </lineage>
</organism>
<name>A0A0F9U0I9_9ZZZZ</name>
<evidence type="ECO:0000313" key="1">
    <source>
        <dbReference type="EMBL" id="KKN85084.1"/>
    </source>
</evidence>
<accession>A0A0F9U0I9</accession>
<reference evidence="1" key="1">
    <citation type="journal article" date="2015" name="Nature">
        <title>Complex archaea that bridge the gap between prokaryotes and eukaryotes.</title>
        <authorList>
            <person name="Spang A."/>
            <person name="Saw J.H."/>
            <person name="Jorgensen S.L."/>
            <person name="Zaremba-Niedzwiedzka K."/>
            <person name="Martijn J."/>
            <person name="Lind A.E."/>
            <person name="van Eijk R."/>
            <person name="Schleper C."/>
            <person name="Guy L."/>
            <person name="Ettema T.J."/>
        </authorList>
    </citation>
    <scope>NUCLEOTIDE SEQUENCE</scope>
</reference>
<evidence type="ECO:0008006" key="2">
    <source>
        <dbReference type="Google" id="ProtNLM"/>
    </source>
</evidence>
<proteinExistence type="predicted"/>
<comment type="caution">
    <text evidence="1">The sequence shown here is derived from an EMBL/GenBank/DDBJ whole genome shotgun (WGS) entry which is preliminary data.</text>
</comment>
<dbReference type="AlphaFoldDB" id="A0A0F9U0I9"/>
<sequence length="62" mass="7188">MSNADRLTPVEFKAEYKRRGWTGRALSRRWGKSEAWISKIGSDPERDMHWDDAVRGLPDLKG</sequence>
<dbReference type="EMBL" id="LAZR01000163">
    <property type="protein sequence ID" value="KKN85084.1"/>
    <property type="molecule type" value="Genomic_DNA"/>
</dbReference>